<evidence type="ECO:0000256" key="4">
    <source>
        <dbReference type="ARBA" id="ARBA00022692"/>
    </source>
</evidence>
<evidence type="ECO:0000259" key="11">
    <source>
        <dbReference type="Pfam" id="PF00593"/>
    </source>
</evidence>
<evidence type="ECO:0000313" key="14">
    <source>
        <dbReference type="Proteomes" id="UP001161099"/>
    </source>
</evidence>
<dbReference type="RefSeq" id="WP_279698591.1">
    <property type="nucleotide sequence ID" value="NZ_JAOCDR010000022.1"/>
</dbReference>
<dbReference type="GO" id="GO:0044718">
    <property type="term" value="P:siderophore transmembrane transport"/>
    <property type="evidence" value="ECO:0007669"/>
    <property type="project" value="TreeGrafter"/>
</dbReference>
<keyword evidence="10" id="KW-0732">Signal</keyword>
<dbReference type="Gene3D" id="2.170.130.10">
    <property type="entry name" value="TonB-dependent receptor, plug domain"/>
    <property type="match status" value="1"/>
</dbReference>
<dbReference type="PROSITE" id="PS52016">
    <property type="entry name" value="TONB_DEPENDENT_REC_3"/>
    <property type="match status" value="1"/>
</dbReference>
<dbReference type="CDD" id="cd01347">
    <property type="entry name" value="ligand_gated_channel"/>
    <property type="match status" value="1"/>
</dbReference>
<dbReference type="GO" id="GO:0009279">
    <property type="term" value="C:cell outer membrane"/>
    <property type="evidence" value="ECO:0007669"/>
    <property type="project" value="UniProtKB-SubCell"/>
</dbReference>
<comment type="caution">
    <text evidence="13">The sequence shown here is derived from an EMBL/GenBank/DDBJ whole genome shotgun (WGS) entry which is preliminary data.</text>
</comment>
<dbReference type="AlphaFoldDB" id="A0AA42IEN5"/>
<dbReference type="EMBL" id="JAOCDR010000022">
    <property type="protein sequence ID" value="MDH0656542.1"/>
    <property type="molecule type" value="Genomic_DNA"/>
</dbReference>
<reference evidence="13" key="1">
    <citation type="submission" date="2022-09" db="EMBL/GenBank/DDBJ databases">
        <title>Intensive care unit water sources are persistently colonized with multi-drug resistant bacteria and are the site of extensive horizontal gene transfer of antibiotic resistance genes.</title>
        <authorList>
            <person name="Diorio-Toth L."/>
        </authorList>
    </citation>
    <scope>NUCLEOTIDE SEQUENCE</scope>
    <source>
        <strain evidence="13">GD03851</strain>
    </source>
</reference>
<dbReference type="SUPFAM" id="SSF56935">
    <property type="entry name" value="Porins"/>
    <property type="match status" value="1"/>
</dbReference>
<evidence type="ECO:0000256" key="6">
    <source>
        <dbReference type="ARBA" id="ARBA00023136"/>
    </source>
</evidence>
<feature type="chain" id="PRO_5041215801" evidence="10">
    <location>
        <begin position="24"/>
        <end position="788"/>
    </location>
</feature>
<dbReference type="PANTHER" id="PTHR30069">
    <property type="entry name" value="TONB-DEPENDENT OUTER MEMBRANE RECEPTOR"/>
    <property type="match status" value="1"/>
</dbReference>
<keyword evidence="13" id="KW-0675">Receptor</keyword>
<dbReference type="GO" id="GO:0015344">
    <property type="term" value="F:siderophore uptake transmembrane transporter activity"/>
    <property type="evidence" value="ECO:0007669"/>
    <property type="project" value="TreeGrafter"/>
</dbReference>
<evidence type="ECO:0000256" key="7">
    <source>
        <dbReference type="ARBA" id="ARBA00023237"/>
    </source>
</evidence>
<dbReference type="InterPro" id="IPR036942">
    <property type="entry name" value="Beta-barrel_TonB_sf"/>
</dbReference>
<dbReference type="Proteomes" id="UP001161099">
    <property type="component" value="Unassembled WGS sequence"/>
</dbReference>
<feature type="domain" description="TonB-dependent receptor plug" evidence="12">
    <location>
        <begin position="63"/>
        <end position="165"/>
    </location>
</feature>
<dbReference type="PANTHER" id="PTHR30069:SF42">
    <property type="entry name" value="FERRIC AEROBACTIN RECEPTOR"/>
    <property type="match status" value="1"/>
</dbReference>
<evidence type="ECO:0000256" key="5">
    <source>
        <dbReference type="ARBA" id="ARBA00023077"/>
    </source>
</evidence>
<feature type="domain" description="TonB-dependent receptor-like beta-barrel" evidence="11">
    <location>
        <begin position="276"/>
        <end position="750"/>
    </location>
</feature>
<dbReference type="Gene3D" id="2.40.170.20">
    <property type="entry name" value="TonB-dependent receptor, beta-barrel domain"/>
    <property type="match status" value="1"/>
</dbReference>
<accession>A0AA42IEN5</accession>
<evidence type="ECO:0000256" key="3">
    <source>
        <dbReference type="ARBA" id="ARBA00022452"/>
    </source>
</evidence>
<evidence type="ECO:0000256" key="10">
    <source>
        <dbReference type="SAM" id="SignalP"/>
    </source>
</evidence>
<evidence type="ECO:0000256" key="2">
    <source>
        <dbReference type="ARBA" id="ARBA00022448"/>
    </source>
</evidence>
<keyword evidence="5 9" id="KW-0798">TonB box</keyword>
<dbReference type="Pfam" id="PF07715">
    <property type="entry name" value="Plug"/>
    <property type="match status" value="1"/>
</dbReference>
<evidence type="ECO:0000256" key="8">
    <source>
        <dbReference type="PROSITE-ProRule" id="PRU01360"/>
    </source>
</evidence>
<keyword evidence="2 8" id="KW-0813">Transport</keyword>
<comment type="subcellular location">
    <subcellularLocation>
        <location evidence="1 8">Cell outer membrane</location>
        <topology evidence="1 8">Multi-pass membrane protein</topology>
    </subcellularLocation>
</comment>
<keyword evidence="6 8" id="KW-0472">Membrane</keyword>
<name>A0AA42IEN5_ACIJO</name>
<comment type="similarity">
    <text evidence="8 9">Belongs to the TonB-dependent receptor family.</text>
</comment>
<proteinExistence type="inferred from homology"/>
<gene>
    <name evidence="13" type="ORF">N5D11_10480</name>
</gene>
<keyword evidence="7 8" id="KW-0998">Cell outer membrane</keyword>
<dbReference type="Pfam" id="PF00593">
    <property type="entry name" value="TonB_dep_Rec_b-barrel"/>
    <property type="match status" value="1"/>
</dbReference>
<organism evidence="13 14">
    <name type="scientific">Acinetobacter johnsonii</name>
    <dbReference type="NCBI Taxonomy" id="40214"/>
    <lineage>
        <taxon>Bacteria</taxon>
        <taxon>Pseudomonadati</taxon>
        <taxon>Pseudomonadota</taxon>
        <taxon>Gammaproteobacteria</taxon>
        <taxon>Moraxellales</taxon>
        <taxon>Moraxellaceae</taxon>
        <taxon>Acinetobacter</taxon>
    </lineage>
</organism>
<evidence type="ECO:0000313" key="13">
    <source>
        <dbReference type="EMBL" id="MDH0656542.1"/>
    </source>
</evidence>
<sequence length="788" mass="86285">MNRFMLPTQLTCLTLAVCTQLYAQDNVLTNSASQTSSVGAQQKETTQLAPIVVTATRSAKSIADIAGTVYSIDQAEIEKQANAGKSIADILGTLVPSLTPSSGTTSNYGMTMRGRVVQYMIDGVPQTGSRDGSRQLNSIQPSMIERIEVVSGATSIYGSGATGGIINIITKRGGQDPISFETKIGVTAGNNFKSDAMAYEASQSVLFNQGALQGAFGASYTTRGEIQDSHGNRIGPEVAQTDRQDTDTLDLNGRLTWNISDSQSLSFGAQYFKDEQDSEYGADYGTYGPYNLANLIFRTAPSLKAVKGLELSEQPQTERWGVNTQYQNEDILGHALNAEAYYRKEKGRWFPTVSPLGNSSLNGALAQLYPNYADPRSPDFLNAIRYGYGVVQSSNEIDVAGTRLMLSKDFTLNDRILNLNYGVDYENEKNKAYVTRYDFDDFYNSNGLKHTAVKDYKFGPDFENNKLGFYLQGDYNLTDRFNMQAGIRHERIDSEVSDSTPYREAIPADILAELGYGYDAKALKGGKIKHDATLFNIGGVFHLTDAQQVFANFSQGFSLPDVQRMLRDVPASFVVTSNNIEPIKVNNYELGWRLQGVSGSNLGLTAFYNDSDKVVKFNGIPNYNIEVIDTDERVYGVEGNISYRLQPNWTVGGTMAYTRGQFKNTAGKWQELDAIRVAPLKGTAFSEWQFNNDMSLRVQALAIGGTDKAKKDAVKYGSTVPAEINGFATMDVIANAKAGPGTVGFGVYNVWNTDYKSVYSQAVESVYGAISSLAAQGRTYGLSYTLKY</sequence>
<dbReference type="InterPro" id="IPR012910">
    <property type="entry name" value="Plug_dom"/>
</dbReference>
<evidence type="ECO:0000259" key="12">
    <source>
        <dbReference type="Pfam" id="PF07715"/>
    </source>
</evidence>
<dbReference type="InterPro" id="IPR039426">
    <property type="entry name" value="TonB-dep_rcpt-like"/>
</dbReference>
<protein>
    <submittedName>
        <fullName evidence="13">TonB-dependent receptor</fullName>
    </submittedName>
</protein>
<keyword evidence="4 8" id="KW-0812">Transmembrane</keyword>
<keyword evidence="3 8" id="KW-1134">Transmembrane beta strand</keyword>
<evidence type="ECO:0000256" key="9">
    <source>
        <dbReference type="RuleBase" id="RU003357"/>
    </source>
</evidence>
<dbReference type="InterPro" id="IPR000531">
    <property type="entry name" value="Beta-barrel_TonB"/>
</dbReference>
<dbReference type="InterPro" id="IPR037066">
    <property type="entry name" value="Plug_dom_sf"/>
</dbReference>
<evidence type="ECO:0000256" key="1">
    <source>
        <dbReference type="ARBA" id="ARBA00004571"/>
    </source>
</evidence>
<feature type="signal peptide" evidence="10">
    <location>
        <begin position="1"/>
        <end position="23"/>
    </location>
</feature>